<keyword evidence="4" id="KW-1185">Reference proteome</keyword>
<feature type="domain" description="Stress-response A/B barrel" evidence="2">
    <location>
        <begin position="1"/>
        <end position="74"/>
    </location>
</feature>
<accession>A0A366D7P0</accession>
<organism evidence="3 4">
    <name type="scientific">Nocardia puris</name>
    <dbReference type="NCBI Taxonomy" id="208602"/>
    <lineage>
        <taxon>Bacteria</taxon>
        <taxon>Bacillati</taxon>
        <taxon>Actinomycetota</taxon>
        <taxon>Actinomycetes</taxon>
        <taxon>Mycobacteriales</taxon>
        <taxon>Nocardiaceae</taxon>
        <taxon>Nocardia</taxon>
    </lineage>
</organism>
<dbReference type="Pfam" id="PF07876">
    <property type="entry name" value="Dabb"/>
    <property type="match status" value="1"/>
</dbReference>
<feature type="region of interest" description="Disordered" evidence="1">
    <location>
        <begin position="1"/>
        <end position="30"/>
    </location>
</feature>
<sequence>MFGPAGAQEGAHRRRGDRGAVGRGLGAPEEGYTHGLVVAFDDLDALERYLYDPVHLAGDPEILPYYGRMRVGPAITDDPDPDLLAKIGAPHEAKLAKYPEWAPLMDSIPEVRIF</sequence>
<dbReference type="Gene3D" id="3.30.70.100">
    <property type="match status" value="1"/>
</dbReference>
<evidence type="ECO:0000313" key="3">
    <source>
        <dbReference type="EMBL" id="RBO85519.1"/>
    </source>
</evidence>
<proteinExistence type="predicted"/>
<dbReference type="RefSeq" id="WP_198161928.1">
    <property type="nucleotide sequence ID" value="NZ_QNRE01000014.1"/>
</dbReference>
<comment type="caution">
    <text evidence="3">The sequence shown here is derived from an EMBL/GenBank/DDBJ whole genome shotgun (WGS) entry which is preliminary data.</text>
</comment>
<gene>
    <name evidence="3" type="ORF">DFR74_11460</name>
</gene>
<dbReference type="Proteomes" id="UP000252586">
    <property type="component" value="Unassembled WGS sequence"/>
</dbReference>
<name>A0A366D7P0_9NOCA</name>
<reference evidence="3 4" key="1">
    <citation type="submission" date="2018-06" db="EMBL/GenBank/DDBJ databases">
        <title>Genomic Encyclopedia of Type Strains, Phase IV (KMG-IV): sequencing the most valuable type-strain genomes for metagenomic binning, comparative biology and taxonomic classification.</title>
        <authorList>
            <person name="Goeker M."/>
        </authorList>
    </citation>
    <scope>NUCLEOTIDE SEQUENCE [LARGE SCALE GENOMIC DNA]</scope>
    <source>
        <strain evidence="3 4">DSM 44599</strain>
    </source>
</reference>
<dbReference type="AlphaFoldDB" id="A0A366D7P0"/>
<evidence type="ECO:0000259" key="2">
    <source>
        <dbReference type="PROSITE" id="PS51502"/>
    </source>
</evidence>
<dbReference type="PROSITE" id="PS51502">
    <property type="entry name" value="S_R_A_B_BARREL"/>
    <property type="match status" value="1"/>
</dbReference>
<evidence type="ECO:0000256" key="1">
    <source>
        <dbReference type="SAM" id="MobiDB-lite"/>
    </source>
</evidence>
<dbReference type="EMBL" id="QNRE01000014">
    <property type="protein sequence ID" value="RBO85519.1"/>
    <property type="molecule type" value="Genomic_DNA"/>
</dbReference>
<dbReference type="InterPro" id="IPR011008">
    <property type="entry name" value="Dimeric_a/b-barrel"/>
</dbReference>
<dbReference type="InterPro" id="IPR013097">
    <property type="entry name" value="Dabb"/>
</dbReference>
<protein>
    <submittedName>
        <fullName evidence="3">Stress responsive alpha/beta barrel protein</fullName>
    </submittedName>
</protein>
<dbReference type="SUPFAM" id="SSF54909">
    <property type="entry name" value="Dimeric alpha+beta barrel"/>
    <property type="match status" value="1"/>
</dbReference>
<evidence type="ECO:0000313" key="4">
    <source>
        <dbReference type="Proteomes" id="UP000252586"/>
    </source>
</evidence>